<keyword evidence="7" id="KW-1185">Reference proteome</keyword>
<dbReference type="Pfam" id="PF01464">
    <property type="entry name" value="SLT"/>
    <property type="match status" value="1"/>
</dbReference>
<gene>
    <name evidence="6" type="ORF">GRI47_03300</name>
</gene>
<evidence type="ECO:0000256" key="3">
    <source>
        <dbReference type="ARBA" id="ARBA00022729"/>
    </source>
</evidence>
<proteinExistence type="inferred from homology"/>
<dbReference type="InterPro" id="IPR008939">
    <property type="entry name" value="Lytic_TGlycosylase_superhlx_U"/>
</dbReference>
<accession>A0A844Y6L1</accession>
<dbReference type="PANTHER" id="PTHR37423">
    <property type="entry name" value="SOLUBLE LYTIC MUREIN TRANSGLYCOSYLASE-RELATED"/>
    <property type="match status" value="1"/>
</dbReference>
<reference evidence="6 7" key="1">
    <citation type="submission" date="2019-12" db="EMBL/GenBank/DDBJ databases">
        <title>Genomic-based taxomic classification of the family Erythrobacteraceae.</title>
        <authorList>
            <person name="Xu L."/>
        </authorList>
    </citation>
    <scope>NUCLEOTIDE SEQUENCE [LARGE SCALE GENOMIC DNA]</scope>
    <source>
        <strain evidence="6 7">JCM 17468</strain>
    </source>
</reference>
<dbReference type="Gene3D" id="1.25.20.10">
    <property type="entry name" value="Bacterial muramidases"/>
    <property type="match status" value="1"/>
</dbReference>
<comment type="similarity">
    <text evidence="2">Belongs to the virb1 family.</text>
</comment>
<dbReference type="EMBL" id="WTYD01000001">
    <property type="protein sequence ID" value="MXO53037.1"/>
    <property type="molecule type" value="Genomic_DNA"/>
</dbReference>
<evidence type="ECO:0000259" key="5">
    <source>
        <dbReference type="Pfam" id="PF01464"/>
    </source>
</evidence>
<feature type="chain" id="PRO_5032779579" evidence="4">
    <location>
        <begin position="29"/>
        <end position="651"/>
    </location>
</feature>
<feature type="domain" description="Transglycosylase SLT" evidence="5">
    <location>
        <begin position="497"/>
        <end position="597"/>
    </location>
</feature>
<keyword evidence="3 4" id="KW-0732">Signal</keyword>
<dbReference type="Gene3D" id="1.10.530.10">
    <property type="match status" value="1"/>
</dbReference>
<dbReference type="InterPro" id="IPR023346">
    <property type="entry name" value="Lysozyme-like_dom_sf"/>
</dbReference>
<dbReference type="SUPFAM" id="SSF53955">
    <property type="entry name" value="Lysozyme-like"/>
    <property type="match status" value="1"/>
</dbReference>
<evidence type="ECO:0000256" key="1">
    <source>
        <dbReference type="ARBA" id="ARBA00007734"/>
    </source>
</evidence>
<dbReference type="Proteomes" id="UP000430272">
    <property type="component" value="Unassembled WGS sequence"/>
</dbReference>
<dbReference type="RefSeq" id="WP_160659935.1">
    <property type="nucleotide sequence ID" value="NZ_BAABDV010000001.1"/>
</dbReference>
<dbReference type="GO" id="GO:0042597">
    <property type="term" value="C:periplasmic space"/>
    <property type="evidence" value="ECO:0007669"/>
    <property type="project" value="InterPro"/>
</dbReference>
<dbReference type="PANTHER" id="PTHR37423:SF2">
    <property type="entry name" value="MEMBRANE-BOUND LYTIC MUREIN TRANSGLYCOSYLASE C"/>
    <property type="match status" value="1"/>
</dbReference>
<evidence type="ECO:0000256" key="2">
    <source>
        <dbReference type="ARBA" id="ARBA00009387"/>
    </source>
</evidence>
<feature type="signal peptide" evidence="4">
    <location>
        <begin position="1"/>
        <end position="28"/>
    </location>
</feature>
<comment type="caution">
    <text evidence="6">The sequence shown here is derived from an EMBL/GenBank/DDBJ whole genome shotgun (WGS) entry which is preliminary data.</text>
</comment>
<name>A0A844Y6L1_9SPHN</name>
<dbReference type="CDD" id="cd13401">
    <property type="entry name" value="Slt70-like"/>
    <property type="match status" value="1"/>
</dbReference>
<dbReference type="AlphaFoldDB" id="A0A844Y6L1"/>
<evidence type="ECO:0000313" key="7">
    <source>
        <dbReference type="Proteomes" id="UP000430272"/>
    </source>
</evidence>
<protein>
    <submittedName>
        <fullName evidence="6">Transglycosylase SLT domain-containing protein</fullName>
    </submittedName>
</protein>
<evidence type="ECO:0000313" key="6">
    <source>
        <dbReference type="EMBL" id="MXO53037.1"/>
    </source>
</evidence>
<comment type="similarity">
    <text evidence="1">Belongs to the transglycosylase Slt family.</text>
</comment>
<organism evidence="6 7">
    <name type="scientific">Qipengyuania pelagi</name>
    <dbReference type="NCBI Taxonomy" id="994320"/>
    <lineage>
        <taxon>Bacteria</taxon>
        <taxon>Pseudomonadati</taxon>
        <taxon>Pseudomonadota</taxon>
        <taxon>Alphaproteobacteria</taxon>
        <taxon>Sphingomonadales</taxon>
        <taxon>Erythrobacteraceae</taxon>
        <taxon>Qipengyuania</taxon>
    </lineage>
</organism>
<evidence type="ECO:0000256" key="4">
    <source>
        <dbReference type="SAM" id="SignalP"/>
    </source>
</evidence>
<dbReference type="GO" id="GO:0004553">
    <property type="term" value="F:hydrolase activity, hydrolyzing O-glycosyl compounds"/>
    <property type="evidence" value="ECO:0007669"/>
    <property type="project" value="InterPro"/>
</dbReference>
<dbReference type="InterPro" id="IPR008258">
    <property type="entry name" value="Transglycosylase_SLT_dom_1"/>
</dbReference>
<sequence length="651" mass="71141">MSSMVLKTVFKTAILAGTALATPSIASAQDGSSWDRARSNLVAGQQGAMAPAIERWEYLIGQDGLPFATYANFITTYEGFPQQDRLQRRAEAALDRDPVTPDQLVAFFDRNPPITNSAKARYALALGTQNRAEAYDVARAAWRGGTMSGPSEAYIQGLYGTRFSAEDQDARMDALLWQGDSEGAARQAVRVSPQSRALAMARLSLLQGSMPDTSALAPNVARSDPGYIYNLVRHYRTSRQMPQAIALLTSRPSFEQPAFDPEAMIGEMLSVARGASPGQAAQIAASVDDLFAPGFDVSTGSYRLRDDYTSLVWLGGTSALWDLGDGRRAAPLFYRYGAAAQTPQTRSKGFYWAGLAAKHAGMTDEANRYYEMAAEYADRFYGQLALKELGRPVPKLAADNLTVPTPEARQAFAAQPIVAAVREVARDAPWRTGIQFYRELAQSADTLEEHQMVADLAREIGRRDLAVNVAEAAGADGHHEFVTQGFPVLPLPPGAEFTLVHAIARQESQFAQNAISHAGARGLMQLMPGTAREEADKAGVTYMSSSLIDDANYNVRLGSNHITRLVSYYDGSYPLAFAAYNAGPGNVNKWLRSNGDPRTGSISWVEWIEKIPFFETKNYVQRVIENAAVYEQLYPERTAYGRARSAGDFLR</sequence>
<dbReference type="SUPFAM" id="SSF48435">
    <property type="entry name" value="Bacterial muramidases"/>
    <property type="match status" value="1"/>
</dbReference>
<dbReference type="OrthoDB" id="9815002at2"/>